<dbReference type="Proteomes" id="UP000765845">
    <property type="component" value="Unassembled WGS sequence"/>
</dbReference>
<dbReference type="PANTHER" id="PTHR43158">
    <property type="entry name" value="SKFA PEPTIDE EXPORT ATP-BINDING PROTEIN SKFE"/>
    <property type="match status" value="1"/>
</dbReference>
<keyword evidence="2 4" id="KW-0067">ATP-binding</keyword>
<sequence>MHADRATPDAIVAIERIRFAYQLDPILDNFSWHWPAGRHIAILGSNGCGKTSLAKLITDEVRPSRGDLHYGDTLSPNDFAHISFDKHRELMEHDRRFDDSETRDDAFDVGTRVRDAVLQGRPADQEFEQLCQRLGIDHILDQGIRFISTGESRKTLLARALLARPAALIIDNPLEGLDIDAQREMRALLDELMASPTPVLLLTKSASDIPEGVDEVQIMDAGRITTRCTAAEARQRFAPQAHFSNTLPIADAPEWPADQALIELREVSVNFRGKQVLSNINWTLMPNQHCCISGPNGSGKSTLLGLLCGENDKAYGQHVVLFGQRRGSGESIWEVKSRFGLLNTAMQLSNLKRTKVIDVIASGLFDSVGLYQDYSEGQRQNLLDWLNALELLPLREQRFDRLSFGQQRMVLLARAMVKSPRVLILDEPCIGLDEQQKARLLGAVDQIARQGQTRILFVSHRREEVPACINQFLQLVPSEAGGYTANIS</sequence>
<dbReference type="EMBL" id="JAAWWK010000002">
    <property type="protein sequence ID" value="NKI16658.1"/>
    <property type="molecule type" value="Genomic_DNA"/>
</dbReference>
<dbReference type="InterPro" id="IPR003593">
    <property type="entry name" value="AAA+_ATPase"/>
</dbReference>
<name>A0ABX1GDJ9_9GAMM</name>
<dbReference type="PANTHER" id="PTHR43158:SF2">
    <property type="entry name" value="SKFA PEPTIDE EXPORT ATP-BINDING PROTEIN SKFE"/>
    <property type="match status" value="1"/>
</dbReference>
<dbReference type="InterPro" id="IPR017871">
    <property type="entry name" value="ABC_transporter-like_CS"/>
</dbReference>
<evidence type="ECO:0000313" key="5">
    <source>
        <dbReference type="Proteomes" id="UP000765845"/>
    </source>
</evidence>
<evidence type="ECO:0000256" key="2">
    <source>
        <dbReference type="ARBA" id="ARBA00022840"/>
    </source>
</evidence>
<feature type="domain" description="ABC transporter" evidence="3">
    <location>
        <begin position="262"/>
        <end position="488"/>
    </location>
</feature>
<comment type="caution">
    <text evidence="4">The sequence shown here is derived from an EMBL/GenBank/DDBJ whole genome shotgun (WGS) entry which is preliminary data.</text>
</comment>
<dbReference type="Pfam" id="PF00005">
    <property type="entry name" value="ABC_tran"/>
    <property type="match status" value="2"/>
</dbReference>
<gene>
    <name evidence="4" type="ORF">HCU74_04395</name>
</gene>
<feature type="domain" description="ABC transporter" evidence="3">
    <location>
        <begin position="12"/>
        <end position="246"/>
    </location>
</feature>
<dbReference type="RefSeq" id="WP_168449217.1">
    <property type="nucleotide sequence ID" value="NZ_JAAWWK010000002.1"/>
</dbReference>
<reference evidence="4 5" key="1">
    <citation type="submission" date="2020-04" db="EMBL/GenBank/DDBJ databases">
        <authorList>
            <person name="Yoon J."/>
        </authorList>
    </citation>
    <scope>NUCLEOTIDE SEQUENCE [LARGE SCALE GENOMIC DNA]</scope>
    <source>
        <strain evidence="4 5">KMU-166</strain>
    </source>
</reference>
<dbReference type="PROSITE" id="PS50893">
    <property type="entry name" value="ABC_TRANSPORTER_2"/>
    <property type="match status" value="2"/>
</dbReference>
<accession>A0ABX1GDJ9</accession>
<dbReference type="Gene3D" id="3.40.50.300">
    <property type="entry name" value="P-loop containing nucleotide triphosphate hydrolases"/>
    <property type="match status" value="2"/>
</dbReference>
<keyword evidence="1" id="KW-0547">Nucleotide-binding</keyword>
<evidence type="ECO:0000259" key="3">
    <source>
        <dbReference type="PROSITE" id="PS50893"/>
    </source>
</evidence>
<dbReference type="InterPro" id="IPR027417">
    <property type="entry name" value="P-loop_NTPase"/>
</dbReference>
<dbReference type="InterPro" id="IPR003439">
    <property type="entry name" value="ABC_transporter-like_ATP-bd"/>
</dbReference>
<dbReference type="SMART" id="SM00382">
    <property type="entry name" value="AAA"/>
    <property type="match status" value="2"/>
</dbReference>
<organism evidence="4 5">
    <name type="scientific">Spongiibacter thalassae</name>
    <dbReference type="NCBI Taxonomy" id="2721624"/>
    <lineage>
        <taxon>Bacteria</taxon>
        <taxon>Pseudomonadati</taxon>
        <taxon>Pseudomonadota</taxon>
        <taxon>Gammaproteobacteria</taxon>
        <taxon>Cellvibrionales</taxon>
        <taxon>Spongiibacteraceae</taxon>
        <taxon>Spongiibacter</taxon>
    </lineage>
</organism>
<dbReference type="SUPFAM" id="SSF52540">
    <property type="entry name" value="P-loop containing nucleoside triphosphate hydrolases"/>
    <property type="match status" value="2"/>
</dbReference>
<dbReference type="GO" id="GO:0005524">
    <property type="term" value="F:ATP binding"/>
    <property type="evidence" value="ECO:0007669"/>
    <property type="project" value="UniProtKB-KW"/>
</dbReference>
<dbReference type="PROSITE" id="PS00211">
    <property type="entry name" value="ABC_TRANSPORTER_1"/>
    <property type="match status" value="1"/>
</dbReference>
<evidence type="ECO:0000313" key="4">
    <source>
        <dbReference type="EMBL" id="NKI16658.1"/>
    </source>
</evidence>
<protein>
    <submittedName>
        <fullName evidence="4">ATP-binding cassette domain-containing protein</fullName>
    </submittedName>
</protein>
<proteinExistence type="predicted"/>
<keyword evidence="5" id="KW-1185">Reference proteome</keyword>
<evidence type="ECO:0000256" key="1">
    <source>
        <dbReference type="ARBA" id="ARBA00022741"/>
    </source>
</evidence>